<dbReference type="AlphaFoldDB" id="M8B472"/>
<dbReference type="Gene3D" id="3.40.395.10">
    <property type="entry name" value="Adenoviral Proteinase, Chain A"/>
    <property type="match status" value="1"/>
</dbReference>
<sequence>MRRTSSWHEQFFRTTCCKKTEEGNKARSISKVMLPVLECDNVNDREGGRHYWFFNINLRDGHFEVLDSNRKVEDIELMDTASTIAGAVCQLWRKHYPKHEHFQLIDIDVPKQISNNECGLFALFNATEWNGSLLPNYEPKEDLNLRKKLAYDWVTSPHNSAPWGKGHWEEHAGHCLSGQAGEEVEDHAV</sequence>
<protein>
    <recommendedName>
        <fullName evidence="4">Ubiquitin-like protease family profile domain-containing protein</fullName>
    </recommendedName>
</protein>
<accession>M8B472</accession>
<dbReference type="PROSITE" id="PS50600">
    <property type="entry name" value="ULP_PROTEASE"/>
    <property type="match status" value="1"/>
</dbReference>
<dbReference type="Pfam" id="PF02902">
    <property type="entry name" value="Peptidase_C48"/>
    <property type="match status" value="1"/>
</dbReference>
<dbReference type="SUPFAM" id="SSF54001">
    <property type="entry name" value="Cysteine proteinases"/>
    <property type="match status" value="1"/>
</dbReference>
<evidence type="ECO:0000259" key="4">
    <source>
        <dbReference type="PROSITE" id="PS50600"/>
    </source>
</evidence>
<dbReference type="PANTHER" id="PTHR36479:SF10">
    <property type="entry name" value="UBIQUITIN-LIKE PROTEASE FAMILY PROFILE DOMAIN-CONTAINING PROTEIN"/>
    <property type="match status" value="1"/>
</dbReference>
<dbReference type="GO" id="GO:0008234">
    <property type="term" value="F:cysteine-type peptidase activity"/>
    <property type="evidence" value="ECO:0007669"/>
    <property type="project" value="InterPro"/>
</dbReference>
<evidence type="ECO:0000256" key="3">
    <source>
        <dbReference type="ARBA" id="ARBA00022801"/>
    </source>
</evidence>
<evidence type="ECO:0000256" key="1">
    <source>
        <dbReference type="ARBA" id="ARBA00005234"/>
    </source>
</evidence>
<evidence type="ECO:0000256" key="2">
    <source>
        <dbReference type="ARBA" id="ARBA00022670"/>
    </source>
</evidence>
<keyword evidence="3" id="KW-0378">Hydrolase</keyword>
<proteinExistence type="inferred from homology"/>
<keyword evidence="2" id="KW-0645">Protease</keyword>
<dbReference type="InterPro" id="IPR038765">
    <property type="entry name" value="Papain-like_cys_pep_sf"/>
</dbReference>
<dbReference type="InterPro" id="IPR003653">
    <property type="entry name" value="Peptidase_C48_C"/>
</dbReference>
<dbReference type="EnsemblPlants" id="EMT11547">
    <property type="protein sequence ID" value="EMT11547"/>
    <property type="gene ID" value="F775_43463"/>
</dbReference>
<organism evidence="5">
    <name type="scientific">Aegilops tauschii</name>
    <name type="common">Tausch's goatgrass</name>
    <name type="synonym">Aegilops squarrosa</name>
    <dbReference type="NCBI Taxonomy" id="37682"/>
    <lineage>
        <taxon>Eukaryota</taxon>
        <taxon>Viridiplantae</taxon>
        <taxon>Streptophyta</taxon>
        <taxon>Embryophyta</taxon>
        <taxon>Tracheophyta</taxon>
        <taxon>Spermatophyta</taxon>
        <taxon>Magnoliopsida</taxon>
        <taxon>Liliopsida</taxon>
        <taxon>Poales</taxon>
        <taxon>Poaceae</taxon>
        <taxon>BOP clade</taxon>
        <taxon>Pooideae</taxon>
        <taxon>Triticodae</taxon>
        <taxon>Triticeae</taxon>
        <taxon>Triticinae</taxon>
        <taxon>Aegilops</taxon>
    </lineage>
</organism>
<evidence type="ECO:0000313" key="5">
    <source>
        <dbReference type="EnsemblPlants" id="EMT11547"/>
    </source>
</evidence>
<reference evidence="5" key="1">
    <citation type="submission" date="2015-06" db="UniProtKB">
        <authorList>
            <consortium name="EnsemblPlants"/>
        </authorList>
    </citation>
    <scope>IDENTIFICATION</scope>
</reference>
<dbReference type="GO" id="GO:0006508">
    <property type="term" value="P:proteolysis"/>
    <property type="evidence" value="ECO:0007669"/>
    <property type="project" value="UniProtKB-KW"/>
</dbReference>
<feature type="domain" description="Ubiquitin-like protease family profile" evidence="4">
    <location>
        <begin position="1"/>
        <end position="129"/>
    </location>
</feature>
<name>M8B472_AEGTA</name>
<comment type="similarity">
    <text evidence="1">Belongs to the peptidase C48 family.</text>
</comment>
<dbReference type="PANTHER" id="PTHR36479">
    <property type="entry name" value="ULP_PROTEASE DOMAIN-CONTAINING PROTEIN"/>
    <property type="match status" value="1"/>
</dbReference>